<dbReference type="SMART" id="SM00862">
    <property type="entry name" value="Trans_reg_C"/>
    <property type="match status" value="1"/>
</dbReference>
<dbReference type="Gene3D" id="6.10.250.690">
    <property type="match status" value="1"/>
</dbReference>
<dbReference type="SUPFAM" id="SSF46894">
    <property type="entry name" value="C-terminal effector domain of the bipartite response regulators"/>
    <property type="match status" value="1"/>
</dbReference>
<dbReference type="InterPro" id="IPR016032">
    <property type="entry name" value="Sig_transdc_resp-reg_C-effctor"/>
</dbReference>
<evidence type="ECO:0000313" key="13">
    <source>
        <dbReference type="Proteomes" id="UP000782880"/>
    </source>
</evidence>
<comment type="caution">
    <text evidence="12">The sequence shown here is derived from an EMBL/GenBank/DDBJ whole genome shotgun (WGS) entry which is preliminary data.</text>
</comment>
<dbReference type="FunFam" id="1.10.10.10:FF:000018">
    <property type="entry name" value="DNA-binding response regulator ResD"/>
    <property type="match status" value="1"/>
</dbReference>
<dbReference type="EMBL" id="DYVE01000348">
    <property type="protein sequence ID" value="HJG29706.1"/>
    <property type="molecule type" value="Genomic_DNA"/>
</dbReference>
<evidence type="ECO:0000256" key="2">
    <source>
        <dbReference type="ARBA" id="ARBA00022553"/>
    </source>
</evidence>
<dbReference type="GO" id="GO:0000156">
    <property type="term" value="F:phosphorelay response regulator activity"/>
    <property type="evidence" value="ECO:0007669"/>
    <property type="project" value="TreeGrafter"/>
</dbReference>
<dbReference type="Pfam" id="PF00486">
    <property type="entry name" value="Trans_reg_C"/>
    <property type="match status" value="1"/>
</dbReference>
<feature type="domain" description="Response regulatory" evidence="10">
    <location>
        <begin position="4"/>
        <end position="119"/>
    </location>
</feature>
<sequence>MTNRILIVDDDKDLCALIQKCIRQEGFEAASVHTGAEGLQKLRESRYAFDLVILDIMLPGANGFQVLSELRRESDIPVLMLTAKDSETDKVSGLRMGADDYLTKPFSLQELLARVQSLVRRYTGFYRNAETLHVGKLCLNTSERSVTVDGNAVELTSREFDLLLFLAQHPGQVFTKKQIYTQVWQDDYAFDDNNIMAFISKLRKKIEPDAEHPSYIQTVRGVGYRFAKE</sequence>
<evidence type="ECO:0000256" key="5">
    <source>
        <dbReference type="ARBA" id="ARBA00023125"/>
    </source>
</evidence>
<dbReference type="SMART" id="SM00448">
    <property type="entry name" value="REC"/>
    <property type="match status" value="1"/>
</dbReference>
<dbReference type="InterPro" id="IPR011006">
    <property type="entry name" value="CheY-like_superfamily"/>
</dbReference>
<dbReference type="PROSITE" id="PS50110">
    <property type="entry name" value="RESPONSE_REGULATORY"/>
    <property type="match status" value="1"/>
</dbReference>
<evidence type="ECO:0000256" key="7">
    <source>
        <dbReference type="ARBA" id="ARBA00024867"/>
    </source>
</evidence>
<feature type="domain" description="OmpR/PhoB-type" evidence="11">
    <location>
        <begin position="129"/>
        <end position="228"/>
    </location>
</feature>
<evidence type="ECO:0000313" key="12">
    <source>
        <dbReference type="EMBL" id="HJG29706.1"/>
    </source>
</evidence>
<organism evidence="12 13">
    <name type="scientific">Subdoligranulum variabile</name>
    <dbReference type="NCBI Taxonomy" id="214851"/>
    <lineage>
        <taxon>Bacteria</taxon>
        <taxon>Bacillati</taxon>
        <taxon>Bacillota</taxon>
        <taxon>Clostridia</taxon>
        <taxon>Eubacteriales</taxon>
        <taxon>Oscillospiraceae</taxon>
        <taxon>Subdoligranulum</taxon>
    </lineage>
</organism>
<dbReference type="FunFam" id="3.40.50.2300:FF:000001">
    <property type="entry name" value="DNA-binding response regulator PhoB"/>
    <property type="match status" value="1"/>
</dbReference>
<dbReference type="Proteomes" id="UP000782880">
    <property type="component" value="Unassembled WGS sequence"/>
</dbReference>
<dbReference type="Gene3D" id="1.10.10.10">
    <property type="entry name" value="Winged helix-like DNA-binding domain superfamily/Winged helix DNA-binding domain"/>
    <property type="match status" value="1"/>
</dbReference>
<evidence type="ECO:0000259" key="11">
    <source>
        <dbReference type="PROSITE" id="PS51755"/>
    </source>
</evidence>
<name>A0A921IMZ9_9FIRM</name>
<evidence type="ECO:0000256" key="6">
    <source>
        <dbReference type="ARBA" id="ARBA00023163"/>
    </source>
</evidence>
<dbReference type="PANTHER" id="PTHR48111">
    <property type="entry name" value="REGULATOR OF RPOS"/>
    <property type="match status" value="1"/>
</dbReference>
<feature type="modified residue" description="4-aspartylphosphate" evidence="8">
    <location>
        <position position="55"/>
    </location>
</feature>
<evidence type="ECO:0000256" key="4">
    <source>
        <dbReference type="ARBA" id="ARBA00023015"/>
    </source>
</evidence>
<evidence type="ECO:0000256" key="1">
    <source>
        <dbReference type="ARBA" id="ARBA00018672"/>
    </source>
</evidence>
<evidence type="ECO:0000256" key="8">
    <source>
        <dbReference type="PROSITE-ProRule" id="PRU00169"/>
    </source>
</evidence>
<reference evidence="12" key="1">
    <citation type="journal article" date="2021" name="PeerJ">
        <title>Extensive microbial diversity within the chicken gut microbiome revealed by metagenomics and culture.</title>
        <authorList>
            <person name="Gilroy R."/>
            <person name="Ravi A."/>
            <person name="Getino M."/>
            <person name="Pursley I."/>
            <person name="Horton D.L."/>
            <person name="Alikhan N.F."/>
            <person name="Baker D."/>
            <person name="Gharbi K."/>
            <person name="Hall N."/>
            <person name="Watson M."/>
            <person name="Adriaenssens E.M."/>
            <person name="Foster-Nyarko E."/>
            <person name="Jarju S."/>
            <person name="Secka A."/>
            <person name="Antonio M."/>
            <person name="Oren A."/>
            <person name="Chaudhuri R.R."/>
            <person name="La Ragione R."/>
            <person name="Hildebrand F."/>
            <person name="Pallen M.J."/>
        </authorList>
    </citation>
    <scope>NUCLEOTIDE SEQUENCE</scope>
    <source>
        <strain evidence="12">ChiBcec21-2208</strain>
    </source>
</reference>
<keyword evidence="2 8" id="KW-0597">Phosphoprotein</keyword>
<accession>A0A921IMZ9</accession>
<dbReference type="InterPro" id="IPR001867">
    <property type="entry name" value="OmpR/PhoB-type_DNA-bd"/>
</dbReference>
<dbReference type="Gene3D" id="3.40.50.2300">
    <property type="match status" value="1"/>
</dbReference>
<proteinExistence type="predicted"/>
<dbReference type="GO" id="GO:0005829">
    <property type="term" value="C:cytosol"/>
    <property type="evidence" value="ECO:0007669"/>
    <property type="project" value="TreeGrafter"/>
</dbReference>
<evidence type="ECO:0000256" key="9">
    <source>
        <dbReference type="PROSITE-ProRule" id="PRU01091"/>
    </source>
</evidence>
<dbReference type="InterPro" id="IPR039420">
    <property type="entry name" value="WalR-like"/>
</dbReference>
<dbReference type="PANTHER" id="PTHR48111:SF2">
    <property type="entry name" value="RESPONSE REGULATOR SAER"/>
    <property type="match status" value="1"/>
</dbReference>
<dbReference type="InterPro" id="IPR001789">
    <property type="entry name" value="Sig_transdc_resp-reg_receiver"/>
</dbReference>
<feature type="DNA-binding region" description="OmpR/PhoB-type" evidence="9">
    <location>
        <begin position="129"/>
        <end position="228"/>
    </location>
</feature>
<dbReference type="AlphaFoldDB" id="A0A921IMZ9"/>
<dbReference type="GO" id="GO:0000976">
    <property type="term" value="F:transcription cis-regulatory region binding"/>
    <property type="evidence" value="ECO:0007669"/>
    <property type="project" value="TreeGrafter"/>
</dbReference>
<protein>
    <recommendedName>
        <fullName evidence="1">Stage 0 sporulation protein A homolog</fullName>
    </recommendedName>
</protein>
<reference evidence="12" key="2">
    <citation type="submission" date="2021-09" db="EMBL/GenBank/DDBJ databases">
        <authorList>
            <person name="Gilroy R."/>
        </authorList>
    </citation>
    <scope>NUCLEOTIDE SEQUENCE</scope>
    <source>
        <strain evidence="12">ChiBcec21-2208</strain>
    </source>
</reference>
<keyword evidence="3" id="KW-0902">Two-component regulatory system</keyword>
<gene>
    <name evidence="12" type="ORF">K8V20_13820</name>
</gene>
<keyword evidence="5 9" id="KW-0238">DNA-binding</keyword>
<dbReference type="Pfam" id="PF00072">
    <property type="entry name" value="Response_reg"/>
    <property type="match status" value="1"/>
</dbReference>
<dbReference type="PROSITE" id="PS51755">
    <property type="entry name" value="OMPR_PHOB"/>
    <property type="match status" value="1"/>
</dbReference>
<dbReference type="SUPFAM" id="SSF52172">
    <property type="entry name" value="CheY-like"/>
    <property type="match status" value="1"/>
</dbReference>
<keyword evidence="6" id="KW-0804">Transcription</keyword>
<keyword evidence="4" id="KW-0805">Transcription regulation</keyword>
<evidence type="ECO:0000256" key="3">
    <source>
        <dbReference type="ARBA" id="ARBA00023012"/>
    </source>
</evidence>
<dbReference type="GO" id="GO:0006355">
    <property type="term" value="P:regulation of DNA-templated transcription"/>
    <property type="evidence" value="ECO:0007669"/>
    <property type="project" value="InterPro"/>
</dbReference>
<dbReference type="InterPro" id="IPR036388">
    <property type="entry name" value="WH-like_DNA-bd_sf"/>
</dbReference>
<comment type="function">
    <text evidence="7">May play the central regulatory role in sporulation. It may be an element of the effector pathway responsible for the activation of sporulation genes in response to nutritional stress. Spo0A may act in concert with spo0H (a sigma factor) to control the expression of some genes that are critical to the sporulation process.</text>
</comment>
<evidence type="ECO:0000259" key="10">
    <source>
        <dbReference type="PROSITE" id="PS50110"/>
    </source>
</evidence>
<dbReference type="GO" id="GO:0032993">
    <property type="term" value="C:protein-DNA complex"/>
    <property type="evidence" value="ECO:0007669"/>
    <property type="project" value="TreeGrafter"/>
</dbReference>
<dbReference type="CDD" id="cd00383">
    <property type="entry name" value="trans_reg_C"/>
    <property type="match status" value="1"/>
</dbReference>